<keyword evidence="1" id="KW-1133">Transmembrane helix</keyword>
<dbReference type="InterPro" id="IPR036366">
    <property type="entry name" value="PGBDSf"/>
</dbReference>
<dbReference type="SUPFAM" id="SSF47090">
    <property type="entry name" value="PGBD-like"/>
    <property type="match status" value="2"/>
</dbReference>
<proteinExistence type="predicted"/>
<dbReference type="RefSeq" id="WP_311785604.1">
    <property type="nucleotide sequence ID" value="NZ_JALDYY010000002.1"/>
</dbReference>
<evidence type="ECO:0000313" key="3">
    <source>
        <dbReference type="EMBL" id="MDI7921431.1"/>
    </source>
</evidence>
<keyword evidence="1" id="KW-0472">Membrane</keyword>
<dbReference type="Proteomes" id="UP001161580">
    <property type="component" value="Unassembled WGS sequence"/>
</dbReference>
<evidence type="ECO:0000256" key="1">
    <source>
        <dbReference type="SAM" id="Phobius"/>
    </source>
</evidence>
<keyword evidence="4" id="KW-1185">Reference proteome</keyword>
<dbReference type="EMBL" id="JALDYZ010000002">
    <property type="protein sequence ID" value="MDI7921431.1"/>
    <property type="molecule type" value="Genomic_DNA"/>
</dbReference>
<sequence length="291" mass="30832">MTKRKRKAPERKAARRQPGLFYRGVCACGALVARHPSVAGGCAAFAVIFTFISANALWYQPGSHPSPIFRTRDADHPNALAGYRRQAEIDPAKVTTFRIERPEEAESEDAAAAAAEVPHASQLVMGVQQELSRRGLYTGAADGVMGPRTSAAILAFEAKAGMEQTGEASGELLAALQSETTAGTAVPRDRPVEDVPSVDAVDPIAAAIRAAEKGAPAQVALKGISSATNAELVMKIQQGLSNIAYANVSIDGVAGSQTRAAIRHFEKHYRLPETGEPNERVLKKLQQIGAL</sequence>
<feature type="domain" description="Peptidoglycan binding-like" evidence="2">
    <location>
        <begin position="123"/>
        <end position="176"/>
    </location>
</feature>
<dbReference type="InterPro" id="IPR002477">
    <property type="entry name" value="Peptidoglycan-bd-like"/>
</dbReference>
<comment type="caution">
    <text evidence="3">The sequence shown here is derived from an EMBL/GenBank/DDBJ whole genome shotgun (WGS) entry which is preliminary data.</text>
</comment>
<dbReference type="AlphaFoldDB" id="A0AAE3U0J6"/>
<organism evidence="3 4">
    <name type="scientific">Ferirhizobium litorale</name>
    <dbReference type="NCBI Taxonomy" id="2927786"/>
    <lineage>
        <taxon>Bacteria</taxon>
        <taxon>Pseudomonadati</taxon>
        <taxon>Pseudomonadota</taxon>
        <taxon>Alphaproteobacteria</taxon>
        <taxon>Hyphomicrobiales</taxon>
        <taxon>Rhizobiaceae</taxon>
        <taxon>Ferirhizobium</taxon>
    </lineage>
</organism>
<feature type="transmembrane region" description="Helical" evidence="1">
    <location>
        <begin position="43"/>
        <end position="60"/>
    </location>
</feature>
<gene>
    <name evidence="3" type="ORF">MRS75_04950</name>
</gene>
<accession>A0AAE3U0J6</accession>
<name>A0AAE3U0J6_9HYPH</name>
<feature type="domain" description="Peptidoglycan binding-like" evidence="2">
    <location>
        <begin position="231"/>
        <end position="285"/>
    </location>
</feature>
<evidence type="ECO:0000313" key="4">
    <source>
        <dbReference type="Proteomes" id="UP001161580"/>
    </source>
</evidence>
<dbReference type="InterPro" id="IPR036365">
    <property type="entry name" value="PGBD-like_sf"/>
</dbReference>
<evidence type="ECO:0000259" key="2">
    <source>
        <dbReference type="Pfam" id="PF01471"/>
    </source>
</evidence>
<protein>
    <submittedName>
        <fullName evidence="3">Peptidoglycan-binding protein</fullName>
    </submittedName>
</protein>
<reference evidence="3" key="1">
    <citation type="submission" date="2022-03" db="EMBL/GenBank/DDBJ databases">
        <title>Fererhizobium litorale gen. nov., sp. nov., isolated from sandy sediments of the Sea of Japan seashore.</title>
        <authorList>
            <person name="Romanenko L."/>
            <person name="Kurilenko V."/>
            <person name="Otstavnykh N."/>
            <person name="Svetashev V."/>
            <person name="Tekutyeva L."/>
            <person name="Isaeva M."/>
            <person name="Mikhailov V."/>
        </authorList>
    </citation>
    <scope>NUCLEOTIDE SEQUENCE</scope>
    <source>
        <strain evidence="3">KMM 9576</strain>
    </source>
</reference>
<dbReference type="Pfam" id="PF01471">
    <property type="entry name" value="PG_binding_1"/>
    <property type="match status" value="2"/>
</dbReference>
<dbReference type="Gene3D" id="1.10.101.10">
    <property type="entry name" value="PGBD-like superfamily/PGBD"/>
    <property type="match status" value="2"/>
</dbReference>
<keyword evidence="1" id="KW-0812">Transmembrane</keyword>